<dbReference type="Proteomes" id="UP001497644">
    <property type="component" value="Chromosome 5"/>
</dbReference>
<keyword evidence="3" id="KW-1185">Reference proteome</keyword>
<gene>
    <name evidence="2" type="ORF">LPLAT_LOCUS10543</name>
</gene>
<feature type="region of interest" description="Disordered" evidence="1">
    <location>
        <begin position="52"/>
        <end position="80"/>
    </location>
</feature>
<reference evidence="2" key="1">
    <citation type="submission" date="2024-04" db="EMBL/GenBank/DDBJ databases">
        <authorList>
            <consortium name="Molecular Ecology Group"/>
        </authorList>
    </citation>
    <scope>NUCLEOTIDE SEQUENCE</scope>
</reference>
<dbReference type="AlphaFoldDB" id="A0AAV2NYK1"/>
<dbReference type="EMBL" id="OZ034828">
    <property type="protein sequence ID" value="CAL1685057.1"/>
    <property type="molecule type" value="Genomic_DNA"/>
</dbReference>
<organism evidence="2 3">
    <name type="scientific">Lasius platythorax</name>
    <dbReference type="NCBI Taxonomy" id="488582"/>
    <lineage>
        <taxon>Eukaryota</taxon>
        <taxon>Metazoa</taxon>
        <taxon>Ecdysozoa</taxon>
        <taxon>Arthropoda</taxon>
        <taxon>Hexapoda</taxon>
        <taxon>Insecta</taxon>
        <taxon>Pterygota</taxon>
        <taxon>Neoptera</taxon>
        <taxon>Endopterygota</taxon>
        <taxon>Hymenoptera</taxon>
        <taxon>Apocrita</taxon>
        <taxon>Aculeata</taxon>
        <taxon>Formicoidea</taxon>
        <taxon>Formicidae</taxon>
        <taxon>Formicinae</taxon>
        <taxon>Lasius</taxon>
        <taxon>Lasius</taxon>
    </lineage>
</organism>
<feature type="compositionally biased region" description="Polar residues" evidence="1">
    <location>
        <begin position="59"/>
        <end position="68"/>
    </location>
</feature>
<accession>A0AAV2NYK1</accession>
<protein>
    <submittedName>
        <fullName evidence="2">Uncharacterized protein</fullName>
    </submittedName>
</protein>
<evidence type="ECO:0000313" key="2">
    <source>
        <dbReference type="EMBL" id="CAL1685057.1"/>
    </source>
</evidence>
<evidence type="ECO:0000313" key="3">
    <source>
        <dbReference type="Proteomes" id="UP001497644"/>
    </source>
</evidence>
<name>A0AAV2NYK1_9HYME</name>
<proteinExistence type="predicted"/>
<evidence type="ECO:0000256" key="1">
    <source>
        <dbReference type="SAM" id="MobiDB-lite"/>
    </source>
</evidence>
<sequence length="159" mass="18553">MIKFRNRSLWDCRVYKNSLQKIVIDIEVDATEIEKLIAKDKKWSRDRHKLASPYYGRHQGNSLESQEASSKEKKNPGKNSINFKKLYEDLLESRYQTERDILIFNAGITSNVNEYDCADLEIRNVNVKKDETAFIPSKFKTQNPVETPKEAKKVVVIQN</sequence>